<dbReference type="PANTHER" id="PTHR43048">
    <property type="entry name" value="METHYLMALONYL-COA EPIMERASE"/>
    <property type="match status" value="1"/>
</dbReference>
<feature type="domain" description="VOC" evidence="2">
    <location>
        <begin position="224"/>
        <end position="344"/>
    </location>
</feature>
<keyword evidence="1" id="KW-0479">Metal-binding</keyword>
<dbReference type="GO" id="GO:0004493">
    <property type="term" value="F:methylmalonyl-CoA epimerase activity"/>
    <property type="evidence" value="ECO:0007669"/>
    <property type="project" value="TreeGrafter"/>
</dbReference>
<dbReference type="GO" id="GO:0046872">
    <property type="term" value="F:metal ion binding"/>
    <property type="evidence" value="ECO:0007669"/>
    <property type="project" value="UniProtKB-KW"/>
</dbReference>
<dbReference type="Proteomes" id="UP000054851">
    <property type="component" value="Unassembled WGS sequence"/>
</dbReference>
<feature type="domain" description="VOC" evidence="2">
    <location>
        <begin position="18"/>
        <end position="151"/>
    </location>
</feature>
<dbReference type="PANTHER" id="PTHR43048:SF3">
    <property type="entry name" value="METHYLMALONYL-COA EPIMERASE, MITOCHONDRIAL"/>
    <property type="match status" value="1"/>
</dbReference>
<dbReference type="STRING" id="1777140.AWB79_06066"/>
<dbReference type="InterPro" id="IPR051785">
    <property type="entry name" value="MMCE/EMCE_epimerase"/>
</dbReference>
<dbReference type="GO" id="GO:0046491">
    <property type="term" value="P:L-methylmalonyl-CoA metabolic process"/>
    <property type="evidence" value="ECO:0007669"/>
    <property type="project" value="TreeGrafter"/>
</dbReference>
<dbReference type="AlphaFoldDB" id="A0A158CWA4"/>
<dbReference type="RefSeq" id="WP_061171105.1">
    <property type="nucleotide sequence ID" value="NZ_FCOA02000029.1"/>
</dbReference>
<dbReference type="PROSITE" id="PS51819">
    <property type="entry name" value="VOC"/>
    <property type="match status" value="2"/>
</dbReference>
<dbReference type="SUPFAM" id="SSF54593">
    <property type="entry name" value="Glyoxalase/Bleomycin resistance protein/Dihydroxybiphenyl dioxygenase"/>
    <property type="match status" value="2"/>
</dbReference>
<dbReference type="EMBL" id="FCOA02000029">
    <property type="protein sequence ID" value="SAK86420.1"/>
    <property type="molecule type" value="Genomic_DNA"/>
</dbReference>
<name>A0A158CWA4_9BURK</name>
<dbReference type="InterPro" id="IPR029068">
    <property type="entry name" value="Glyas_Bleomycin-R_OHBP_Dase"/>
</dbReference>
<dbReference type="Gene3D" id="3.10.180.10">
    <property type="entry name" value="2,3-Dihydroxybiphenyl 1,2-Dioxygenase, domain 1"/>
    <property type="match status" value="2"/>
</dbReference>
<organism evidence="3 4">
    <name type="scientific">Caballeronia hypogeia</name>
    <dbReference type="NCBI Taxonomy" id="1777140"/>
    <lineage>
        <taxon>Bacteria</taxon>
        <taxon>Pseudomonadati</taxon>
        <taxon>Pseudomonadota</taxon>
        <taxon>Betaproteobacteria</taxon>
        <taxon>Burkholderiales</taxon>
        <taxon>Burkholderiaceae</taxon>
        <taxon>Caballeronia</taxon>
    </lineage>
</organism>
<sequence length="388" mass="43618">MTYNVGGLRLEQPFRIRRIGHFGYHSPDISATVAFLSQQLGLSISDVDDFTSRVPGLPKEHATGYFLRCGTDHHTVVIGSQMLVDTREPNRKGAVVGQISWQVGSLREVVDGLHFLDKTAKLRRVGRDAPGSNWHAYAYDPDGYINEIFYGMEQVGWDGRSKPESMYDRAFTSTPPLPQIGEYKEVDLALKRGDDLDGYRNLELREASYDVEGVLMPQPFKLARLARISLYVADVEASLGFYRDVLGLKVSERVKIHGHECVFLRADDEHHTLALYPRDLRELYGFAAGCAFAVSSYQQLVEARRFLQTQGVRILDLPHELTPGIHYGFWVQGPDQVAIQIFYGMDRVDRAGLAPQPPVFPASHDTWPETIVHGGPAWYEPPFMGPIA</sequence>
<evidence type="ECO:0000259" key="2">
    <source>
        <dbReference type="PROSITE" id="PS51819"/>
    </source>
</evidence>
<evidence type="ECO:0000256" key="1">
    <source>
        <dbReference type="ARBA" id="ARBA00022723"/>
    </source>
</evidence>
<comment type="caution">
    <text evidence="3">The sequence shown here is derived from an EMBL/GenBank/DDBJ whole genome shotgun (WGS) entry which is preliminary data.</text>
</comment>
<protein>
    <submittedName>
        <fullName evidence="3">Glyoxalase/bleomycin resistance protein/dioxygenase</fullName>
    </submittedName>
</protein>
<evidence type="ECO:0000313" key="3">
    <source>
        <dbReference type="EMBL" id="SAK86420.1"/>
    </source>
</evidence>
<proteinExistence type="predicted"/>
<gene>
    <name evidence="3" type="ORF">AWB79_06066</name>
</gene>
<accession>A0A158CWA4</accession>
<dbReference type="Pfam" id="PF00903">
    <property type="entry name" value="Glyoxalase"/>
    <property type="match status" value="1"/>
</dbReference>
<keyword evidence="4" id="KW-1185">Reference proteome</keyword>
<dbReference type="InterPro" id="IPR037523">
    <property type="entry name" value="VOC_core"/>
</dbReference>
<reference evidence="3" key="1">
    <citation type="submission" date="2016-01" db="EMBL/GenBank/DDBJ databases">
        <authorList>
            <person name="Peeters C."/>
        </authorList>
    </citation>
    <scope>NUCLEOTIDE SEQUENCE</scope>
    <source>
        <strain evidence="3">LMG 29322</strain>
    </source>
</reference>
<dbReference type="InterPro" id="IPR004360">
    <property type="entry name" value="Glyas_Fos-R_dOase_dom"/>
</dbReference>
<dbReference type="OrthoDB" id="5430221at2"/>
<evidence type="ECO:0000313" key="4">
    <source>
        <dbReference type="Proteomes" id="UP000054851"/>
    </source>
</evidence>